<keyword evidence="1" id="KW-0812">Transmembrane</keyword>
<dbReference type="EMBL" id="JAEMHM010000017">
    <property type="protein sequence ID" value="MBJ6726849.1"/>
    <property type="molecule type" value="Genomic_DNA"/>
</dbReference>
<feature type="transmembrane region" description="Helical" evidence="1">
    <location>
        <begin position="21"/>
        <end position="40"/>
    </location>
</feature>
<feature type="transmembrane region" description="Helical" evidence="1">
    <location>
        <begin position="60"/>
        <end position="82"/>
    </location>
</feature>
<feature type="transmembrane region" description="Helical" evidence="1">
    <location>
        <begin position="132"/>
        <end position="155"/>
    </location>
</feature>
<sequence length="169" mass="18589">MPSAITTYVINTLRTLHWISACGWIGGGLAVLILLKLAGAPTGQEEAEVLQRSIIAVDDYLIIPSAGISATSGVTLCYLRRWGWSKHRWIKEKCIITAILLLFGAFWLAPDLRTLLPAGLDFETDLGYHRHWLAGSIAAAFQTLGLFLLLGLSILKPEKAPVPQRRNKN</sequence>
<keyword evidence="3" id="KW-1185">Reference proteome</keyword>
<feature type="transmembrane region" description="Helical" evidence="1">
    <location>
        <begin position="94"/>
        <end position="112"/>
    </location>
</feature>
<evidence type="ECO:0000313" key="3">
    <source>
        <dbReference type="Proteomes" id="UP000636888"/>
    </source>
</evidence>
<gene>
    <name evidence="2" type="ORF">JFN93_19235</name>
</gene>
<evidence type="ECO:0000313" key="2">
    <source>
        <dbReference type="EMBL" id="MBJ6726849.1"/>
    </source>
</evidence>
<dbReference type="AlphaFoldDB" id="A0A8J7M1N9"/>
<accession>A0A8J7M1N9</accession>
<protein>
    <recommendedName>
        <fullName evidence="4">DUF2269 domain-containing protein</fullName>
    </recommendedName>
</protein>
<keyword evidence="1" id="KW-1133">Transmembrane helix</keyword>
<proteinExistence type="predicted"/>
<evidence type="ECO:0008006" key="4">
    <source>
        <dbReference type="Google" id="ProtNLM"/>
    </source>
</evidence>
<name>A0A8J7M1N9_9BACT</name>
<keyword evidence="1" id="KW-0472">Membrane</keyword>
<reference evidence="2" key="1">
    <citation type="submission" date="2020-12" db="EMBL/GenBank/DDBJ databases">
        <title>Geomonas sp. Red875, isolated from river sediment.</title>
        <authorList>
            <person name="Xu Z."/>
            <person name="Zhang Z."/>
            <person name="Masuda Y."/>
            <person name="Itoh H."/>
            <person name="Senoo K."/>
        </authorList>
    </citation>
    <scope>NUCLEOTIDE SEQUENCE</scope>
    <source>
        <strain evidence="2">Red875</strain>
    </source>
</reference>
<evidence type="ECO:0000256" key="1">
    <source>
        <dbReference type="SAM" id="Phobius"/>
    </source>
</evidence>
<comment type="caution">
    <text evidence="2">The sequence shown here is derived from an EMBL/GenBank/DDBJ whole genome shotgun (WGS) entry which is preliminary data.</text>
</comment>
<dbReference type="Proteomes" id="UP000636888">
    <property type="component" value="Unassembled WGS sequence"/>
</dbReference>
<organism evidence="2 3">
    <name type="scientific">Geomesophilobacter sediminis</name>
    <dbReference type="NCBI Taxonomy" id="2798584"/>
    <lineage>
        <taxon>Bacteria</taxon>
        <taxon>Pseudomonadati</taxon>
        <taxon>Thermodesulfobacteriota</taxon>
        <taxon>Desulfuromonadia</taxon>
        <taxon>Geobacterales</taxon>
        <taxon>Geobacteraceae</taxon>
        <taxon>Geomesophilobacter</taxon>
    </lineage>
</organism>
<dbReference type="RefSeq" id="WP_199385758.1">
    <property type="nucleotide sequence ID" value="NZ_JAEMHM010000017.1"/>
</dbReference>